<accession>A0ABD3PIA3</accession>
<dbReference type="SUPFAM" id="SSF51161">
    <property type="entry name" value="Trimeric LpxA-like enzymes"/>
    <property type="match status" value="1"/>
</dbReference>
<evidence type="ECO:0000256" key="4">
    <source>
        <dbReference type="ARBA" id="ARBA00034706"/>
    </source>
</evidence>
<comment type="similarity">
    <text evidence="4">Belongs to the dynactin subunits 5/6 family. Dynactin subunit 5 subfamily.</text>
</comment>
<dbReference type="AlphaFoldDB" id="A0ABD3PIA3"/>
<evidence type="ECO:0000256" key="1">
    <source>
        <dbReference type="ARBA" id="ARBA00004245"/>
    </source>
</evidence>
<dbReference type="PANTHER" id="PTHR46126:SF1">
    <property type="entry name" value="DYNACTIN SUBUNIT 5"/>
    <property type="match status" value="1"/>
</dbReference>
<comment type="subcellular location">
    <subcellularLocation>
        <location evidence="1">Cytoplasm</location>
        <location evidence="1">Cytoskeleton</location>
    </subcellularLocation>
</comment>
<reference evidence="7 8" key="1">
    <citation type="submission" date="2024-10" db="EMBL/GenBank/DDBJ databases">
        <title>Updated reference genomes for cyclostephanoid diatoms.</title>
        <authorList>
            <person name="Roberts W.R."/>
            <person name="Alverson A.J."/>
        </authorList>
    </citation>
    <scope>NUCLEOTIDE SEQUENCE [LARGE SCALE GENOMIC DNA]</scope>
    <source>
        <strain evidence="7 8">AJA276-08</strain>
    </source>
</reference>
<dbReference type="EMBL" id="JALLAZ020000780">
    <property type="protein sequence ID" value="KAL3787451.1"/>
    <property type="molecule type" value="Genomic_DNA"/>
</dbReference>
<keyword evidence="8" id="KW-1185">Reference proteome</keyword>
<feature type="region of interest" description="Disordered" evidence="6">
    <location>
        <begin position="1"/>
        <end position="40"/>
    </location>
</feature>
<dbReference type="PANTHER" id="PTHR46126">
    <property type="entry name" value="DYNACTIN SUBUNIT 5"/>
    <property type="match status" value="1"/>
</dbReference>
<dbReference type="GO" id="GO:0005856">
    <property type="term" value="C:cytoskeleton"/>
    <property type="evidence" value="ECO:0007669"/>
    <property type="project" value="UniProtKB-SubCell"/>
</dbReference>
<feature type="region of interest" description="Disordered" evidence="6">
    <location>
        <begin position="108"/>
        <end position="142"/>
    </location>
</feature>
<proteinExistence type="inferred from homology"/>
<evidence type="ECO:0000256" key="5">
    <source>
        <dbReference type="ARBA" id="ARBA00034865"/>
    </source>
</evidence>
<feature type="compositionally biased region" description="Low complexity" evidence="6">
    <location>
        <begin position="108"/>
        <end position="131"/>
    </location>
</feature>
<feature type="compositionally biased region" description="Low complexity" evidence="6">
    <location>
        <begin position="1"/>
        <end position="11"/>
    </location>
</feature>
<gene>
    <name evidence="7" type="ORF">ACHAW5_008989</name>
</gene>
<sequence>MMMESVSSSSSAPPEQGGSNKDDVDRPPPPPPPPPEKSSDYIRTAAQNYISRNATIHGPANLVTGGRSVIRRGVVMRGDYGVAMSVGRYSFLDEGVVVAPCVVPRSSDPLLPSSPSSSSSSSSSSSPSTTTAPPPPGSNERAIPVAIGSHTYIGRDSVINSISVGSCVHIGSNCVLMSRTKVHDCCLVEDGTILPPDAIVPPFSRVRGDPTGMIVGSLPECAGVEFAEGRVRDYHDFVRGGGGGGEGRGEGGRA</sequence>
<dbReference type="Pfam" id="PF21711">
    <property type="entry name" value="DCTN5"/>
    <property type="match status" value="1"/>
</dbReference>
<feature type="compositionally biased region" description="Pro residues" evidence="6">
    <location>
        <begin position="27"/>
        <end position="36"/>
    </location>
</feature>
<evidence type="ECO:0000313" key="7">
    <source>
        <dbReference type="EMBL" id="KAL3787451.1"/>
    </source>
</evidence>
<name>A0ABD3PIA3_9STRA</name>
<evidence type="ECO:0000313" key="8">
    <source>
        <dbReference type="Proteomes" id="UP001530315"/>
    </source>
</evidence>
<evidence type="ECO:0000256" key="6">
    <source>
        <dbReference type="SAM" id="MobiDB-lite"/>
    </source>
</evidence>
<keyword evidence="2" id="KW-0963">Cytoplasm</keyword>
<keyword evidence="3" id="KW-0206">Cytoskeleton</keyword>
<organism evidence="7 8">
    <name type="scientific">Stephanodiscus triporus</name>
    <dbReference type="NCBI Taxonomy" id="2934178"/>
    <lineage>
        <taxon>Eukaryota</taxon>
        <taxon>Sar</taxon>
        <taxon>Stramenopiles</taxon>
        <taxon>Ochrophyta</taxon>
        <taxon>Bacillariophyta</taxon>
        <taxon>Coscinodiscophyceae</taxon>
        <taxon>Thalassiosirophycidae</taxon>
        <taxon>Stephanodiscales</taxon>
        <taxon>Stephanodiscaceae</taxon>
        <taxon>Stephanodiscus</taxon>
    </lineage>
</organism>
<protein>
    <recommendedName>
        <fullName evidence="5">Dynactin subunit 5</fullName>
    </recommendedName>
</protein>
<dbReference type="Proteomes" id="UP001530315">
    <property type="component" value="Unassembled WGS sequence"/>
</dbReference>
<evidence type="ECO:0000256" key="3">
    <source>
        <dbReference type="ARBA" id="ARBA00023212"/>
    </source>
</evidence>
<dbReference type="InterPro" id="IPR047125">
    <property type="entry name" value="DCTN5"/>
</dbReference>
<evidence type="ECO:0000256" key="2">
    <source>
        <dbReference type="ARBA" id="ARBA00022490"/>
    </source>
</evidence>
<comment type="caution">
    <text evidence="7">The sequence shown here is derived from an EMBL/GenBank/DDBJ whole genome shotgun (WGS) entry which is preliminary data.</text>
</comment>
<dbReference type="InterPro" id="IPR011004">
    <property type="entry name" value="Trimer_LpxA-like_sf"/>
</dbReference>
<dbReference type="Gene3D" id="2.160.10.10">
    <property type="entry name" value="Hexapeptide repeat proteins"/>
    <property type="match status" value="1"/>
</dbReference>